<organism evidence="10 11">
    <name type="scientific">Paracoccus zhejiangensis</name>
    <dbReference type="NCBI Taxonomy" id="1077935"/>
    <lineage>
        <taxon>Bacteria</taxon>
        <taxon>Pseudomonadati</taxon>
        <taxon>Pseudomonadota</taxon>
        <taxon>Alphaproteobacteria</taxon>
        <taxon>Rhodobacterales</taxon>
        <taxon>Paracoccaceae</taxon>
        <taxon>Paracoccus</taxon>
    </lineage>
</organism>
<protein>
    <submittedName>
        <fullName evidence="10">Cation transporter</fullName>
    </submittedName>
</protein>
<evidence type="ECO:0000256" key="4">
    <source>
        <dbReference type="ARBA" id="ARBA00022475"/>
    </source>
</evidence>
<keyword evidence="6 9" id="KW-1133">Transmembrane helix</keyword>
<feature type="transmembrane region" description="Helical" evidence="9">
    <location>
        <begin position="208"/>
        <end position="227"/>
    </location>
</feature>
<evidence type="ECO:0000256" key="5">
    <source>
        <dbReference type="ARBA" id="ARBA00022692"/>
    </source>
</evidence>
<evidence type="ECO:0000256" key="2">
    <source>
        <dbReference type="ARBA" id="ARBA00009137"/>
    </source>
</evidence>
<sequence>MSVLIRLPLIVILAGIGALAMLIPAVYASVMDFDAIARNFFYSGILFLILAGMLGIATAANPAGPRARSMLLTMVATMGLLPLMLAVPFSESMPDTGLFNAWWEMVSSLTTTGASLYSADLLPLPLHLWRALVGWMGGLFMLVAAIAILAPLRVGGFELMSSPYGRQEYFERLPKSANPREIQPHLSSPSYQTELVDPAYRVLRAAQAVAPVYAGLTLVMWVILLLLGDSSIVALCRAMGTLATSGISPVIGPATDGAGVAGEVVVFLFLILALSRRFWPGGGELRSTERVIDDPELRLAAGIVLLVALVLFARHFIGAIDVAKTGAAEAAAGPAQQPFESVVRGAAAAWGGLFNGLSYLTTTGWNSADWQGARTWSGLSSPGLILAGLAIFGGGVATTAGGVKLLRVYALARHGEREMERIIHPRSIAGGGRMARRLRREGAYLAFIFFMLFAMSIAVVVTLISIQQIEFETATILSIAALTNTGPLAGAIPLTPTFEGTAGIASAPWEGWSGLSIFNKSILAGAMIVGRLETLAILALFTPDFWRR</sequence>
<keyword evidence="11" id="KW-1185">Reference proteome</keyword>
<dbReference type="OrthoDB" id="7818483at2"/>
<dbReference type="RefSeq" id="WP_101753845.1">
    <property type="nucleotide sequence ID" value="NZ_CP025430.1"/>
</dbReference>
<keyword evidence="3" id="KW-0813">Transport</keyword>
<keyword evidence="7" id="KW-0406">Ion transport</keyword>
<dbReference type="GO" id="GO:0005886">
    <property type="term" value="C:plasma membrane"/>
    <property type="evidence" value="ECO:0007669"/>
    <property type="project" value="UniProtKB-SubCell"/>
</dbReference>
<feature type="transmembrane region" description="Helical" evidence="9">
    <location>
        <begin position="299"/>
        <end position="317"/>
    </location>
</feature>
<feature type="transmembrane region" description="Helical" evidence="9">
    <location>
        <begin position="7"/>
        <end position="28"/>
    </location>
</feature>
<evidence type="ECO:0000256" key="8">
    <source>
        <dbReference type="ARBA" id="ARBA00023136"/>
    </source>
</evidence>
<comment type="subcellular location">
    <subcellularLocation>
        <location evidence="1">Cell membrane</location>
        <topology evidence="1">Multi-pass membrane protein</topology>
    </subcellularLocation>
</comment>
<dbReference type="GO" id="GO:0030001">
    <property type="term" value="P:metal ion transport"/>
    <property type="evidence" value="ECO:0007669"/>
    <property type="project" value="UniProtKB-ARBA"/>
</dbReference>
<feature type="transmembrane region" description="Helical" evidence="9">
    <location>
        <begin position="384"/>
        <end position="406"/>
    </location>
</feature>
<dbReference type="Proteomes" id="UP000234530">
    <property type="component" value="Chromosome"/>
</dbReference>
<dbReference type="EMBL" id="CP025430">
    <property type="protein sequence ID" value="AUH65873.1"/>
    <property type="molecule type" value="Genomic_DNA"/>
</dbReference>
<feature type="transmembrane region" description="Helical" evidence="9">
    <location>
        <begin position="131"/>
        <end position="152"/>
    </location>
</feature>
<feature type="transmembrane region" description="Helical" evidence="9">
    <location>
        <begin position="522"/>
        <end position="541"/>
    </location>
</feature>
<accession>A0A2H5F2V4</accession>
<evidence type="ECO:0000256" key="7">
    <source>
        <dbReference type="ARBA" id="ARBA00023065"/>
    </source>
</evidence>
<comment type="similarity">
    <text evidence="2">Belongs to the TrkH potassium transport family.</text>
</comment>
<name>A0A2H5F2V4_9RHOB</name>
<evidence type="ECO:0000256" key="6">
    <source>
        <dbReference type="ARBA" id="ARBA00022989"/>
    </source>
</evidence>
<keyword evidence="5 9" id="KW-0812">Transmembrane</keyword>
<gene>
    <name evidence="10" type="ORF">CX676_18320</name>
</gene>
<evidence type="ECO:0000313" key="11">
    <source>
        <dbReference type="Proteomes" id="UP000234530"/>
    </source>
</evidence>
<feature type="transmembrane region" description="Helical" evidence="9">
    <location>
        <begin position="71"/>
        <end position="89"/>
    </location>
</feature>
<evidence type="ECO:0000256" key="1">
    <source>
        <dbReference type="ARBA" id="ARBA00004651"/>
    </source>
</evidence>
<feature type="transmembrane region" description="Helical" evidence="9">
    <location>
        <begin position="443"/>
        <end position="466"/>
    </location>
</feature>
<proteinExistence type="inferred from homology"/>
<keyword evidence="4" id="KW-1003">Cell membrane</keyword>
<dbReference type="AlphaFoldDB" id="A0A2H5F2V4"/>
<evidence type="ECO:0000256" key="9">
    <source>
        <dbReference type="SAM" id="Phobius"/>
    </source>
</evidence>
<dbReference type="InterPro" id="IPR003445">
    <property type="entry name" value="Cat_transpt"/>
</dbReference>
<reference evidence="10 11" key="1">
    <citation type="journal article" date="2013" name="Antonie Van Leeuwenhoek">
        <title>Paracoccus zhejiangensis sp. nov., isolated from activated sludge in wastewater-treatment system.</title>
        <authorList>
            <person name="Wu Z.G."/>
            <person name="Zhang D.F."/>
            <person name="Liu Y.L."/>
            <person name="Wang F."/>
            <person name="Jiang X."/>
            <person name="Li C."/>
            <person name="Li S.P."/>
            <person name="Hong Q."/>
            <person name="Li W.J."/>
        </authorList>
    </citation>
    <scope>NUCLEOTIDE SEQUENCE [LARGE SCALE GENOMIC DNA]</scope>
    <source>
        <strain evidence="10 11">J6</strain>
    </source>
</reference>
<evidence type="ECO:0000256" key="3">
    <source>
        <dbReference type="ARBA" id="ARBA00022448"/>
    </source>
</evidence>
<dbReference type="GO" id="GO:0008324">
    <property type="term" value="F:monoatomic cation transmembrane transporter activity"/>
    <property type="evidence" value="ECO:0007669"/>
    <property type="project" value="InterPro"/>
</dbReference>
<dbReference type="PANTHER" id="PTHR32024">
    <property type="entry name" value="TRK SYSTEM POTASSIUM UPTAKE PROTEIN TRKG-RELATED"/>
    <property type="match status" value="1"/>
</dbReference>
<keyword evidence="8 9" id="KW-0472">Membrane</keyword>
<evidence type="ECO:0000313" key="10">
    <source>
        <dbReference type="EMBL" id="AUH65873.1"/>
    </source>
</evidence>
<dbReference type="Pfam" id="PF02386">
    <property type="entry name" value="TrkH"/>
    <property type="match status" value="1"/>
</dbReference>
<feature type="transmembrane region" description="Helical" evidence="9">
    <location>
        <begin position="40"/>
        <end position="59"/>
    </location>
</feature>
<feature type="transmembrane region" description="Helical" evidence="9">
    <location>
        <begin position="258"/>
        <end position="279"/>
    </location>
</feature>
<dbReference type="KEGG" id="pzh:CX676_18320"/>
<dbReference type="PANTHER" id="PTHR32024:SF2">
    <property type="entry name" value="TRK SYSTEM POTASSIUM UPTAKE PROTEIN TRKG-RELATED"/>
    <property type="match status" value="1"/>
</dbReference>